<feature type="domain" description="Sulfatase N-terminal" evidence="1">
    <location>
        <begin position="37"/>
        <end position="139"/>
    </location>
</feature>
<dbReference type="InterPro" id="IPR017850">
    <property type="entry name" value="Alkaline_phosphatase_core_sf"/>
</dbReference>
<dbReference type="Pfam" id="PF00884">
    <property type="entry name" value="Sulfatase"/>
    <property type="match status" value="1"/>
</dbReference>
<reference evidence="2" key="1">
    <citation type="journal article" date="2014" name="Front. Microbiol.">
        <title>High frequency of phylogenetically diverse reductive dehalogenase-homologous genes in deep subseafloor sedimentary metagenomes.</title>
        <authorList>
            <person name="Kawai M."/>
            <person name="Futagami T."/>
            <person name="Toyoda A."/>
            <person name="Takaki Y."/>
            <person name="Nishi S."/>
            <person name="Hori S."/>
            <person name="Arai W."/>
            <person name="Tsubouchi T."/>
            <person name="Morono Y."/>
            <person name="Uchiyama I."/>
            <person name="Ito T."/>
            <person name="Fujiyama A."/>
            <person name="Inagaki F."/>
            <person name="Takami H."/>
        </authorList>
    </citation>
    <scope>NUCLEOTIDE SEQUENCE</scope>
    <source>
        <strain evidence="2">Expedition CK06-06</strain>
    </source>
</reference>
<organism evidence="2">
    <name type="scientific">marine sediment metagenome</name>
    <dbReference type="NCBI Taxonomy" id="412755"/>
    <lineage>
        <taxon>unclassified sequences</taxon>
        <taxon>metagenomes</taxon>
        <taxon>ecological metagenomes</taxon>
    </lineage>
</organism>
<dbReference type="PANTHER" id="PTHR43751">
    <property type="entry name" value="SULFATASE"/>
    <property type="match status" value="1"/>
</dbReference>
<gene>
    <name evidence="2" type="ORF">S01H1_73986</name>
</gene>
<name>X0X984_9ZZZZ</name>
<dbReference type="AlphaFoldDB" id="X0X984"/>
<evidence type="ECO:0000313" key="2">
    <source>
        <dbReference type="EMBL" id="GAG33243.1"/>
    </source>
</evidence>
<accession>X0X984</accession>
<evidence type="ECO:0000259" key="1">
    <source>
        <dbReference type="Pfam" id="PF00884"/>
    </source>
</evidence>
<dbReference type="PANTHER" id="PTHR43751:SF3">
    <property type="entry name" value="SULFATASE N-TERMINAL DOMAIN-CONTAINING PROTEIN"/>
    <property type="match status" value="1"/>
</dbReference>
<proteinExistence type="predicted"/>
<dbReference type="InterPro" id="IPR052701">
    <property type="entry name" value="GAG_Ulvan_Degrading_Sulfatases"/>
</dbReference>
<protein>
    <recommendedName>
        <fullName evidence="1">Sulfatase N-terminal domain-containing protein</fullName>
    </recommendedName>
</protein>
<comment type="caution">
    <text evidence="2">The sequence shown here is derived from an EMBL/GenBank/DDBJ whole genome shotgun (WGS) entry which is preliminary data.</text>
</comment>
<sequence>MKKRLKKKILFLFLILIGINFTDYSISASKTKQVSFNVLLITIDTIRPDRLSCYSTKYLQTPRIEALAAKGVVFDRAFAHNPTTLPSHTNILLGTTPLHHGVHDNSKFIVAEDFITLAEYLKSKGYSTGAFVGAFPLDSRFGLIQGFDVYDDSYPSKPSSAFIYAERKAEKVILAALGWLQK</sequence>
<dbReference type="SUPFAM" id="SSF53649">
    <property type="entry name" value="Alkaline phosphatase-like"/>
    <property type="match status" value="1"/>
</dbReference>
<dbReference type="InterPro" id="IPR000917">
    <property type="entry name" value="Sulfatase_N"/>
</dbReference>
<dbReference type="Gene3D" id="3.40.720.10">
    <property type="entry name" value="Alkaline Phosphatase, subunit A"/>
    <property type="match status" value="1"/>
</dbReference>
<dbReference type="EMBL" id="BARS01049462">
    <property type="protein sequence ID" value="GAG33243.1"/>
    <property type="molecule type" value="Genomic_DNA"/>
</dbReference>
<feature type="non-terminal residue" evidence="2">
    <location>
        <position position="182"/>
    </location>
</feature>